<protein>
    <recommendedName>
        <fullName evidence="3">DUF3515 domain-containing protein</fullName>
    </recommendedName>
</protein>
<comment type="caution">
    <text evidence="1">The sequence shown here is derived from an EMBL/GenBank/DDBJ whole genome shotgun (WGS) entry which is preliminary data.</text>
</comment>
<evidence type="ECO:0000313" key="2">
    <source>
        <dbReference type="Proteomes" id="UP000619293"/>
    </source>
</evidence>
<dbReference type="InterPro" id="IPR021903">
    <property type="entry name" value="DUF3515"/>
</dbReference>
<keyword evidence="2" id="KW-1185">Reference proteome</keyword>
<dbReference type="AlphaFoldDB" id="A0A8J3KAN1"/>
<name>A0A8J3KAN1_9ACTN</name>
<dbReference type="RefSeq" id="WP_191843521.1">
    <property type="nucleotide sequence ID" value="NZ_BAAALB010000018.1"/>
</dbReference>
<evidence type="ECO:0008006" key="3">
    <source>
        <dbReference type="Google" id="ProtNLM"/>
    </source>
</evidence>
<sequence length="191" mass="20223">MSNDQTARSGRRSAKTIATVVALPIALLAGFGFFQAMRPPAEPAPEPSVAAGPQVMPTTPVTMDAPALNERQATVCRALLSQLPEQVRELPRRAVTAGHEQNAAYGEPALTLACGGPSPTYPPTDDVYTLDGVCWHKGDGAWTTVDREVPVRVTVPAAYDTPGQWVINFSKTLVATVPHAERIPPGCGTRA</sequence>
<dbReference type="EMBL" id="BONG01000047">
    <property type="protein sequence ID" value="GIF92539.1"/>
    <property type="molecule type" value="Genomic_DNA"/>
</dbReference>
<dbReference type="Proteomes" id="UP000619293">
    <property type="component" value="Unassembled WGS sequence"/>
</dbReference>
<organism evidence="1 2">
    <name type="scientific">Catellatospora chokoriensis</name>
    <dbReference type="NCBI Taxonomy" id="310353"/>
    <lineage>
        <taxon>Bacteria</taxon>
        <taxon>Bacillati</taxon>
        <taxon>Actinomycetota</taxon>
        <taxon>Actinomycetes</taxon>
        <taxon>Micromonosporales</taxon>
        <taxon>Micromonosporaceae</taxon>
        <taxon>Catellatospora</taxon>
    </lineage>
</organism>
<evidence type="ECO:0000313" key="1">
    <source>
        <dbReference type="EMBL" id="GIF92539.1"/>
    </source>
</evidence>
<gene>
    <name evidence="1" type="ORF">Cch02nite_59830</name>
</gene>
<accession>A0A8J3KAN1</accession>
<dbReference type="Pfam" id="PF12028">
    <property type="entry name" value="DUF3515"/>
    <property type="match status" value="1"/>
</dbReference>
<reference evidence="1 2" key="1">
    <citation type="submission" date="2021-01" db="EMBL/GenBank/DDBJ databases">
        <title>Whole genome shotgun sequence of Catellatospora chokoriensis NBRC 107358.</title>
        <authorList>
            <person name="Komaki H."/>
            <person name="Tamura T."/>
        </authorList>
    </citation>
    <scope>NUCLEOTIDE SEQUENCE [LARGE SCALE GENOMIC DNA]</scope>
    <source>
        <strain evidence="1 2">NBRC 107358</strain>
    </source>
</reference>
<proteinExistence type="predicted"/>